<organism evidence="6 7">
    <name type="scientific">Geranomyces variabilis</name>
    <dbReference type="NCBI Taxonomy" id="109894"/>
    <lineage>
        <taxon>Eukaryota</taxon>
        <taxon>Fungi</taxon>
        <taxon>Fungi incertae sedis</taxon>
        <taxon>Chytridiomycota</taxon>
        <taxon>Chytridiomycota incertae sedis</taxon>
        <taxon>Chytridiomycetes</taxon>
        <taxon>Spizellomycetales</taxon>
        <taxon>Powellomycetaceae</taxon>
        <taxon>Geranomyces</taxon>
    </lineage>
</organism>
<dbReference type="PANTHER" id="PTHR43735:SF3">
    <property type="entry name" value="FERROPTOSIS SUPPRESSOR PROTEIN 1"/>
    <property type="match status" value="1"/>
</dbReference>
<evidence type="ECO:0000256" key="1">
    <source>
        <dbReference type="ARBA" id="ARBA00006442"/>
    </source>
</evidence>
<evidence type="ECO:0000256" key="4">
    <source>
        <dbReference type="ARBA" id="ARBA00023002"/>
    </source>
</evidence>
<sequence>MPTSVLVVGGSYAGVAAAQAIESQLTKAKVDFTIAVVTEGDYFYHCIGGMRGAVEKGYGAKLFIPYDKLFKTPHGKVVHGRVVSLHAKEAILEDSTTIAFDYCVIATGSTNAGGKGPSKSRAQGTTDIARRAEAMSTANSILIVGGGPSAVELAGEIMTELKGKSVTVVHSGPDLCPGISAKFSAKLKAELEKLGVQIISNDRVERAAFGDDAIHEGTRTIVTSKGVAVTSDLQYFLAGNSKVNSECAESLGPDVLDAAKQVKTLPTLQLVGHPHIFAVGDVTDRPGGKLAYLAFAHGAIAGNNIRKLVAGDKGALQEYKPPASPAMIVTIGRNGGAAQLPFGVFGSWVSSTIKSKHLFLPKQYSTLNTVMS</sequence>
<evidence type="ECO:0000259" key="5">
    <source>
        <dbReference type="Pfam" id="PF07992"/>
    </source>
</evidence>
<dbReference type="InterPro" id="IPR036188">
    <property type="entry name" value="FAD/NAD-bd_sf"/>
</dbReference>
<dbReference type="GO" id="GO:0050660">
    <property type="term" value="F:flavin adenine dinucleotide binding"/>
    <property type="evidence" value="ECO:0007669"/>
    <property type="project" value="TreeGrafter"/>
</dbReference>
<evidence type="ECO:0000256" key="2">
    <source>
        <dbReference type="ARBA" id="ARBA00022630"/>
    </source>
</evidence>
<dbReference type="InterPro" id="IPR023753">
    <property type="entry name" value="FAD/NAD-binding_dom"/>
</dbReference>
<comment type="similarity">
    <text evidence="1">Belongs to the FAD-dependent oxidoreductase family.</text>
</comment>
<reference evidence="6" key="1">
    <citation type="submission" date="2020-05" db="EMBL/GenBank/DDBJ databases">
        <title>Phylogenomic resolution of chytrid fungi.</title>
        <authorList>
            <person name="Stajich J.E."/>
            <person name="Amses K."/>
            <person name="Simmons R."/>
            <person name="Seto K."/>
            <person name="Myers J."/>
            <person name="Bonds A."/>
            <person name="Quandt C.A."/>
            <person name="Barry K."/>
            <person name="Liu P."/>
            <person name="Grigoriev I."/>
            <person name="Longcore J.E."/>
            <person name="James T.Y."/>
        </authorList>
    </citation>
    <scope>NUCLEOTIDE SEQUENCE</scope>
    <source>
        <strain evidence="6">JEL0379</strain>
    </source>
</reference>
<comment type="caution">
    <text evidence="6">The sequence shown here is derived from an EMBL/GenBank/DDBJ whole genome shotgun (WGS) entry which is preliminary data.</text>
</comment>
<keyword evidence="4" id="KW-0560">Oxidoreductase</keyword>
<evidence type="ECO:0000313" key="6">
    <source>
        <dbReference type="EMBL" id="KAJ3182013.1"/>
    </source>
</evidence>
<dbReference type="Proteomes" id="UP001212152">
    <property type="component" value="Unassembled WGS sequence"/>
</dbReference>
<dbReference type="PRINTS" id="PR00368">
    <property type="entry name" value="FADPNR"/>
</dbReference>
<dbReference type="SUPFAM" id="SSF51905">
    <property type="entry name" value="FAD/NAD(P)-binding domain"/>
    <property type="match status" value="1"/>
</dbReference>
<dbReference type="GO" id="GO:0005737">
    <property type="term" value="C:cytoplasm"/>
    <property type="evidence" value="ECO:0007669"/>
    <property type="project" value="TreeGrafter"/>
</dbReference>
<dbReference type="EMBL" id="JADGJQ010000010">
    <property type="protein sequence ID" value="KAJ3182013.1"/>
    <property type="molecule type" value="Genomic_DNA"/>
</dbReference>
<gene>
    <name evidence="6" type="primary">AIFM2</name>
    <name evidence="6" type="ORF">HDU87_000352</name>
</gene>
<evidence type="ECO:0000313" key="7">
    <source>
        <dbReference type="Proteomes" id="UP001212152"/>
    </source>
</evidence>
<dbReference type="PRINTS" id="PR00469">
    <property type="entry name" value="PNDRDTASEII"/>
</dbReference>
<evidence type="ECO:0000256" key="3">
    <source>
        <dbReference type="ARBA" id="ARBA00022827"/>
    </source>
</evidence>
<keyword evidence="3" id="KW-0274">FAD</keyword>
<protein>
    <submittedName>
        <fullName evidence="6">Apoptosis-inducing factor 2</fullName>
    </submittedName>
</protein>
<accession>A0AAD5XPS5</accession>
<proteinExistence type="inferred from homology"/>
<keyword evidence="7" id="KW-1185">Reference proteome</keyword>
<dbReference type="Pfam" id="PF07992">
    <property type="entry name" value="Pyr_redox_2"/>
    <property type="match status" value="1"/>
</dbReference>
<feature type="domain" description="FAD/NAD(P)-binding" evidence="5">
    <location>
        <begin position="4"/>
        <end position="298"/>
    </location>
</feature>
<keyword evidence="2" id="KW-0285">Flavoprotein</keyword>
<dbReference type="Gene3D" id="3.50.50.100">
    <property type="match status" value="1"/>
</dbReference>
<dbReference type="PANTHER" id="PTHR43735">
    <property type="entry name" value="APOPTOSIS-INDUCING FACTOR 1"/>
    <property type="match status" value="1"/>
</dbReference>
<name>A0AAD5XPS5_9FUNG</name>
<dbReference type="GO" id="GO:0004174">
    <property type="term" value="F:electron-transferring-flavoprotein dehydrogenase activity"/>
    <property type="evidence" value="ECO:0007669"/>
    <property type="project" value="TreeGrafter"/>
</dbReference>
<dbReference type="AlphaFoldDB" id="A0AAD5XPS5"/>